<sequence length="162" mass="17727">MVSARFDGLVTYAALRERGLNSHSVDALIRRGELVRTRRGIYVSGELRRSADPDQRYRPFVLSTVAAAGRPLVLSHASAASTSFLVSVAMIDHALQLRPLGLGDRVRGAPQGERHADRVSTGSSSASALPVDNFAAFRVIWLESHPWGCAQPVECRWITTYL</sequence>
<dbReference type="InterPro" id="IPR025159">
    <property type="entry name" value="AbiEi_N"/>
</dbReference>
<comment type="caution">
    <text evidence="3">The sequence shown here is derived from an EMBL/GenBank/DDBJ whole genome shotgun (WGS) entry which is preliminary data.</text>
</comment>
<organism evidence="3 4">
    <name type="scientific">Cryobacterium sandaracinum</name>
    <dbReference type="NCBI Taxonomy" id="1259247"/>
    <lineage>
        <taxon>Bacteria</taxon>
        <taxon>Bacillati</taxon>
        <taxon>Actinomycetota</taxon>
        <taxon>Actinomycetes</taxon>
        <taxon>Micrococcales</taxon>
        <taxon>Microbacteriaceae</taxon>
        <taxon>Cryobacterium</taxon>
    </lineage>
</organism>
<evidence type="ECO:0000256" key="1">
    <source>
        <dbReference type="SAM" id="MobiDB-lite"/>
    </source>
</evidence>
<feature type="domain" description="AbiEi antitoxin N-terminal" evidence="2">
    <location>
        <begin position="8"/>
        <end position="43"/>
    </location>
</feature>
<reference evidence="3 4" key="1">
    <citation type="submission" date="2019-03" db="EMBL/GenBank/DDBJ databases">
        <title>Genomics of glacier-inhabiting Cryobacterium strains.</title>
        <authorList>
            <person name="Liu Q."/>
            <person name="Xin Y.-H."/>
        </authorList>
    </citation>
    <scope>NUCLEOTIDE SEQUENCE [LARGE SCALE GENOMIC DNA]</scope>
    <source>
        <strain evidence="3 4">TMT2-16</strain>
    </source>
</reference>
<proteinExistence type="predicted"/>
<name>A0ABY2JI11_9MICO</name>
<dbReference type="Pfam" id="PF13338">
    <property type="entry name" value="AbiEi_4"/>
    <property type="match status" value="1"/>
</dbReference>
<feature type="region of interest" description="Disordered" evidence="1">
    <location>
        <begin position="106"/>
        <end position="126"/>
    </location>
</feature>
<evidence type="ECO:0000313" key="3">
    <source>
        <dbReference type="EMBL" id="TFD06300.1"/>
    </source>
</evidence>
<accession>A0ABY2JI11</accession>
<protein>
    <recommendedName>
        <fullName evidence="2">AbiEi antitoxin N-terminal domain-containing protein</fullName>
    </recommendedName>
</protein>
<evidence type="ECO:0000259" key="2">
    <source>
        <dbReference type="Pfam" id="PF13338"/>
    </source>
</evidence>
<feature type="compositionally biased region" description="Basic and acidic residues" evidence="1">
    <location>
        <begin position="106"/>
        <end position="118"/>
    </location>
</feature>
<gene>
    <name evidence="3" type="ORF">E3T25_02575</name>
</gene>
<dbReference type="RefSeq" id="WP_134372052.1">
    <property type="nucleotide sequence ID" value="NZ_SOGO01000009.1"/>
</dbReference>
<dbReference type="EMBL" id="SOGO01000009">
    <property type="protein sequence ID" value="TFD06300.1"/>
    <property type="molecule type" value="Genomic_DNA"/>
</dbReference>
<dbReference type="Proteomes" id="UP000297851">
    <property type="component" value="Unassembled WGS sequence"/>
</dbReference>
<evidence type="ECO:0000313" key="4">
    <source>
        <dbReference type="Proteomes" id="UP000297851"/>
    </source>
</evidence>
<keyword evidence="4" id="KW-1185">Reference proteome</keyword>